<keyword evidence="6" id="KW-1185">Reference proteome</keyword>
<keyword evidence="2" id="KW-0736">Signalosome</keyword>
<dbReference type="InterPro" id="IPR037518">
    <property type="entry name" value="MPN"/>
</dbReference>
<dbReference type="InterPro" id="IPR033859">
    <property type="entry name" value="MPN_CSN6"/>
</dbReference>
<organism evidence="5 6">
    <name type="scientific">Camellia sinensis</name>
    <name type="common">Tea plant</name>
    <name type="synonym">Thea sinensis</name>
    <dbReference type="NCBI Taxonomy" id="4442"/>
    <lineage>
        <taxon>Eukaryota</taxon>
        <taxon>Viridiplantae</taxon>
        <taxon>Streptophyta</taxon>
        <taxon>Embryophyta</taxon>
        <taxon>Tracheophyta</taxon>
        <taxon>Spermatophyta</taxon>
        <taxon>Magnoliopsida</taxon>
        <taxon>eudicotyledons</taxon>
        <taxon>Gunneridae</taxon>
        <taxon>Pentapetalae</taxon>
        <taxon>asterids</taxon>
        <taxon>Ericales</taxon>
        <taxon>Theaceae</taxon>
        <taxon>Camellia</taxon>
    </lineage>
</organism>
<evidence type="ECO:0000256" key="3">
    <source>
        <dbReference type="SAM" id="Phobius"/>
    </source>
</evidence>
<keyword evidence="3" id="KW-0472">Membrane</keyword>
<name>A0A7J7H7M0_CAMSI</name>
<evidence type="ECO:0000313" key="5">
    <source>
        <dbReference type="EMBL" id="KAF5948952.1"/>
    </source>
</evidence>
<protein>
    <recommendedName>
        <fullName evidence="2">COP9 signalosome complex subunit 6</fullName>
    </recommendedName>
</protein>
<dbReference type="Pfam" id="PF01398">
    <property type="entry name" value="JAB"/>
    <property type="match status" value="1"/>
</dbReference>
<dbReference type="AlphaFoldDB" id="A0A7J7H7M0"/>
<keyword evidence="2" id="KW-0963">Cytoplasm</keyword>
<dbReference type="GO" id="GO:0005737">
    <property type="term" value="C:cytoplasm"/>
    <property type="evidence" value="ECO:0007669"/>
    <property type="project" value="UniProtKB-SubCell"/>
</dbReference>
<dbReference type="Pfam" id="PF13012">
    <property type="entry name" value="MitMem_reg"/>
    <property type="match status" value="2"/>
</dbReference>
<dbReference type="InterPro" id="IPR000555">
    <property type="entry name" value="JAMM/MPN+_dom"/>
</dbReference>
<dbReference type="InterPro" id="IPR024969">
    <property type="entry name" value="EIF3F/CSN6-like_C"/>
</dbReference>
<sequence>MASSSSSGLTFKLHPLVILNISDHYTRLKSQSQPPHAAANGGEATIFGCVIGVQRGRTVEIFNSFELLSDPSTHSLDRPVPREKARTLSVPLFLSMIFFYYYYYFFCFGDKKVFPNFYILGWYSTGSEAQEADMQIHKALMDINESPVYVLLNPSINHAQKDLPVTIYESELHVIDGIPQLIFVRSSYTIETVEAERISIDHVAHLKPSDGGSAATQLAAHLTGIHSAIKMLNSRIRVLHHYLLAMQKGMCIHLCGEQASSERREHLMKCAGSIQESNNMKTWFDCTCVYFVHEDRKQKCVVLGLKVQNLIDNISVSNAGDIPCENSLLRQVSSLLRRLPAIESEKFQDDFLMEYNDTLLISYLAMFTNCSSTMNELVDKFNTAYDRQSRRGGRSAFF</sequence>
<dbReference type="CDD" id="cd08063">
    <property type="entry name" value="MPN_CSN6"/>
    <property type="match status" value="1"/>
</dbReference>
<evidence type="ECO:0000313" key="6">
    <source>
        <dbReference type="Proteomes" id="UP000593564"/>
    </source>
</evidence>
<feature type="domain" description="MPN" evidence="4">
    <location>
        <begin position="11"/>
        <end position="174"/>
    </location>
</feature>
<dbReference type="SMART" id="SM00232">
    <property type="entry name" value="JAB_MPN"/>
    <property type="match status" value="1"/>
</dbReference>
<dbReference type="EMBL" id="JACBKZ010000006">
    <property type="protein sequence ID" value="KAF5948952.1"/>
    <property type="molecule type" value="Genomic_DNA"/>
</dbReference>
<dbReference type="PANTHER" id="PTHR10540:SF8">
    <property type="entry name" value="COP9 SIGNALOSOME COMPLEX SUBUNIT 6"/>
    <property type="match status" value="1"/>
</dbReference>
<gene>
    <name evidence="5" type="ORF">HYC85_014909</name>
</gene>
<dbReference type="PROSITE" id="PS50249">
    <property type="entry name" value="MPN"/>
    <property type="match status" value="1"/>
</dbReference>
<keyword evidence="3" id="KW-0812">Transmembrane</keyword>
<proteinExistence type="inferred from homology"/>
<keyword evidence="3" id="KW-1133">Transmembrane helix</keyword>
<comment type="similarity">
    <text evidence="1 2">Belongs to the peptidase M67A family. CSN6 subfamily.</text>
</comment>
<dbReference type="GO" id="GO:0000338">
    <property type="term" value="P:protein deneddylation"/>
    <property type="evidence" value="ECO:0007669"/>
    <property type="project" value="InterPro"/>
</dbReference>
<dbReference type="GO" id="GO:0008180">
    <property type="term" value="C:COP9 signalosome"/>
    <property type="evidence" value="ECO:0007669"/>
    <property type="project" value="UniProtKB-UniRule"/>
</dbReference>
<comment type="subcellular location">
    <subcellularLocation>
        <location evidence="2">Cytoplasm</location>
    </subcellularLocation>
    <subcellularLocation>
        <location evidence="2">Nucleus</location>
    </subcellularLocation>
</comment>
<evidence type="ECO:0000256" key="2">
    <source>
        <dbReference type="RuleBase" id="RU367006"/>
    </source>
</evidence>
<accession>A0A7J7H7M0</accession>
<dbReference type="GO" id="GO:0008237">
    <property type="term" value="F:metallopeptidase activity"/>
    <property type="evidence" value="ECO:0007669"/>
    <property type="project" value="InterPro"/>
</dbReference>
<evidence type="ECO:0000256" key="1">
    <source>
        <dbReference type="ARBA" id="ARBA00010893"/>
    </source>
</evidence>
<reference evidence="6" key="1">
    <citation type="journal article" date="2020" name="Nat. Commun.">
        <title>Genome assembly of wild tea tree DASZ reveals pedigree and selection history of tea varieties.</title>
        <authorList>
            <person name="Zhang W."/>
            <person name="Zhang Y."/>
            <person name="Qiu H."/>
            <person name="Guo Y."/>
            <person name="Wan H."/>
            <person name="Zhang X."/>
            <person name="Scossa F."/>
            <person name="Alseekh S."/>
            <person name="Zhang Q."/>
            <person name="Wang P."/>
            <person name="Xu L."/>
            <person name="Schmidt M.H."/>
            <person name="Jia X."/>
            <person name="Li D."/>
            <person name="Zhu A."/>
            <person name="Guo F."/>
            <person name="Chen W."/>
            <person name="Ni D."/>
            <person name="Usadel B."/>
            <person name="Fernie A.R."/>
            <person name="Wen W."/>
        </authorList>
    </citation>
    <scope>NUCLEOTIDE SEQUENCE [LARGE SCALE GENOMIC DNA]</scope>
    <source>
        <strain evidence="6">cv. G240</strain>
    </source>
</reference>
<comment type="caution">
    <text evidence="5">The sequence shown here is derived from an EMBL/GenBank/DDBJ whole genome shotgun (WGS) entry which is preliminary data.</text>
</comment>
<comment type="function">
    <text evidence="2">Component of the COP9 signalosome complex (CSN), a complex involved in various cellular and developmental processes.</text>
</comment>
<dbReference type="Proteomes" id="UP000593564">
    <property type="component" value="Unassembled WGS sequence"/>
</dbReference>
<reference evidence="5 6" key="2">
    <citation type="submission" date="2020-07" db="EMBL/GenBank/DDBJ databases">
        <title>Genome assembly of wild tea tree DASZ reveals pedigree and selection history of tea varieties.</title>
        <authorList>
            <person name="Zhang W."/>
        </authorList>
    </citation>
    <scope>NUCLEOTIDE SEQUENCE [LARGE SCALE GENOMIC DNA]</scope>
    <source>
        <strain evidence="6">cv. G240</strain>
        <tissue evidence="5">Leaf</tissue>
    </source>
</reference>
<keyword evidence="2" id="KW-0539">Nucleus</keyword>
<dbReference type="Gene3D" id="3.40.140.10">
    <property type="entry name" value="Cytidine Deaminase, domain 2"/>
    <property type="match status" value="1"/>
</dbReference>
<feature type="transmembrane region" description="Helical" evidence="3">
    <location>
        <begin position="88"/>
        <end position="106"/>
    </location>
</feature>
<evidence type="ECO:0000259" key="4">
    <source>
        <dbReference type="PROSITE" id="PS50249"/>
    </source>
</evidence>
<dbReference type="PANTHER" id="PTHR10540">
    <property type="entry name" value="EUKARYOTIC TRANSLATION INITIATION FACTOR 3 SUBUNIT F-RELATED"/>
    <property type="match status" value="1"/>
</dbReference>